<feature type="coiled-coil region" evidence="1">
    <location>
        <begin position="15"/>
        <end position="51"/>
    </location>
</feature>
<dbReference type="GeneID" id="33895881"/>
<accession>A0AAX2CCM6</accession>
<proteinExistence type="predicted"/>
<dbReference type="EMBL" id="FMIK01000015">
    <property type="protein sequence ID" value="SCL84640.1"/>
    <property type="molecule type" value="Genomic_DNA"/>
</dbReference>
<evidence type="ECO:0008006" key="4">
    <source>
        <dbReference type="Google" id="ProtNLM"/>
    </source>
</evidence>
<reference evidence="2 3" key="1">
    <citation type="submission" date="2016-08" db="EMBL/GenBank/DDBJ databases">
        <authorList>
            <person name="Loux V."/>
            <person name="Rue O."/>
        </authorList>
    </citation>
    <scope>NUCLEOTIDE SEQUENCE [LARGE SCALE GENOMIC DNA]</scope>
    <source>
        <strain evidence="2 3">AFSSA_08CEB44bac</strain>
    </source>
</reference>
<evidence type="ECO:0000256" key="1">
    <source>
        <dbReference type="SAM" id="Coils"/>
    </source>
</evidence>
<protein>
    <recommendedName>
        <fullName evidence="4">Group-specific protein</fullName>
    </recommendedName>
</protein>
<dbReference type="AlphaFoldDB" id="A0AAX2CCM6"/>
<gene>
    <name evidence="2" type="ORF">BCB44BAC_00597</name>
</gene>
<dbReference type="Proteomes" id="UP000242164">
    <property type="component" value="Unassembled WGS sequence"/>
</dbReference>
<evidence type="ECO:0000313" key="2">
    <source>
        <dbReference type="EMBL" id="SCL84640.1"/>
    </source>
</evidence>
<evidence type="ECO:0000313" key="3">
    <source>
        <dbReference type="Proteomes" id="UP000242164"/>
    </source>
</evidence>
<comment type="caution">
    <text evidence="2">The sequence shown here is derived from an EMBL/GenBank/DDBJ whole genome shotgun (WGS) entry which is preliminary data.</text>
</comment>
<keyword evidence="1" id="KW-0175">Coiled coil</keyword>
<name>A0AAX2CCM6_9BACI</name>
<organism evidence="2 3">
    <name type="scientific">Bacillus cytotoxicus</name>
    <dbReference type="NCBI Taxonomy" id="580165"/>
    <lineage>
        <taxon>Bacteria</taxon>
        <taxon>Bacillati</taxon>
        <taxon>Bacillota</taxon>
        <taxon>Bacilli</taxon>
        <taxon>Bacillales</taxon>
        <taxon>Bacillaceae</taxon>
        <taxon>Bacillus</taxon>
        <taxon>Bacillus cereus group</taxon>
    </lineage>
</organism>
<dbReference type="RefSeq" id="WP_011983630.1">
    <property type="nucleotide sequence ID" value="NZ_CP024096.1"/>
</dbReference>
<sequence length="90" mass="10759">MYSTLQYFFKAYCTLSVHEEEIAEAMKEFLEQEEQENIQNLQEELLHICEDEAWEEGCVLAAKYGNRIWSLEETKNHLEIFMQLLHTKKA</sequence>